<dbReference type="Proteomes" id="UP000034366">
    <property type="component" value="Unassembled WGS sequence"/>
</dbReference>
<dbReference type="InterPro" id="IPR005907">
    <property type="entry name" value="G1P_thy_trans_s"/>
</dbReference>
<evidence type="ECO:0000256" key="4">
    <source>
        <dbReference type="ARBA" id="ARBA00022679"/>
    </source>
</evidence>
<dbReference type="InterPro" id="IPR005835">
    <property type="entry name" value="NTP_transferase_dom"/>
</dbReference>
<keyword evidence="4 10" id="KW-0808">Transferase</keyword>
<evidence type="ECO:0000256" key="8">
    <source>
        <dbReference type="ARBA" id="ARBA00049336"/>
    </source>
</evidence>
<proteinExistence type="inferred from homology"/>
<keyword evidence="7" id="KW-0460">Magnesium</keyword>
<evidence type="ECO:0000256" key="7">
    <source>
        <dbReference type="ARBA" id="ARBA00022842"/>
    </source>
</evidence>
<dbReference type="AlphaFoldDB" id="A0A0G0IIF5"/>
<accession>A0A0G0IIF5</accession>
<protein>
    <recommendedName>
        <fullName evidence="3">glucose-1-phosphate thymidylyltransferase</fullName>
        <ecNumber evidence="3">2.7.7.24</ecNumber>
    </recommendedName>
</protein>
<sequence>MKGIILAGGKGTRLRPLTIITCKQLLPVYDKPMIYYPINTLVTSGIKDILIIIAPEYSGHFLNLLGSGKEFGARFSYAIQDEPRGLADAFIVGEDFIDNDNVTLILGDNIFEKDFSTEIGSFKSGGMVFAKKVSDPERFGVVEFDKKMKATKIVEKPKDPKSDYAVVGLYVYDKNVVKNAKNLKPSDRREIEITDLNNLYLKEDNLKVNIFDGIWEDAGDFDSLLRVSNYMAGKAARIKG</sequence>
<dbReference type="InterPro" id="IPR029044">
    <property type="entry name" value="Nucleotide-diphossugar_trans"/>
</dbReference>
<dbReference type="Gene3D" id="3.90.550.10">
    <property type="entry name" value="Spore Coat Polysaccharide Biosynthesis Protein SpsA, Chain A"/>
    <property type="match status" value="1"/>
</dbReference>
<dbReference type="EMBL" id="LBTW01000001">
    <property type="protein sequence ID" value="KKQ50785.1"/>
    <property type="molecule type" value="Genomic_DNA"/>
</dbReference>
<reference evidence="10 11" key="1">
    <citation type="journal article" date="2015" name="Nature">
        <title>rRNA introns, odd ribosomes, and small enigmatic genomes across a large radiation of phyla.</title>
        <authorList>
            <person name="Brown C.T."/>
            <person name="Hug L.A."/>
            <person name="Thomas B.C."/>
            <person name="Sharon I."/>
            <person name="Castelle C.J."/>
            <person name="Singh A."/>
            <person name="Wilkins M.J."/>
            <person name="Williams K.H."/>
            <person name="Banfield J.F."/>
        </authorList>
    </citation>
    <scope>NUCLEOTIDE SEQUENCE [LARGE SCALE GENOMIC DNA]</scope>
</reference>
<organism evidence="10 11">
    <name type="scientific">Candidatus Woesebacteria bacterium GW2011_GWD1_38_10</name>
    <dbReference type="NCBI Taxonomy" id="1618592"/>
    <lineage>
        <taxon>Bacteria</taxon>
        <taxon>Candidatus Woeseibacteriota</taxon>
    </lineage>
</organism>
<name>A0A0G0IIF5_9BACT</name>
<evidence type="ECO:0000256" key="2">
    <source>
        <dbReference type="ARBA" id="ARBA00010480"/>
    </source>
</evidence>
<dbReference type="EC" id="2.7.7.24" evidence="3"/>
<gene>
    <name evidence="10" type="ORF">US67_C0001G0018</name>
</gene>
<evidence type="ECO:0000256" key="1">
    <source>
        <dbReference type="ARBA" id="ARBA00001946"/>
    </source>
</evidence>
<dbReference type="SUPFAM" id="SSF53448">
    <property type="entry name" value="Nucleotide-diphospho-sugar transferases"/>
    <property type="match status" value="1"/>
</dbReference>
<keyword evidence="5" id="KW-0548">Nucleotidyltransferase</keyword>
<comment type="similarity">
    <text evidence="2">Belongs to the glucose-1-phosphate thymidylyltransferase family.</text>
</comment>
<dbReference type="PANTHER" id="PTHR43532">
    <property type="entry name" value="GLUCOSE-1-PHOSPHATE THYMIDYLYLTRANSFERASE"/>
    <property type="match status" value="1"/>
</dbReference>
<evidence type="ECO:0000256" key="5">
    <source>
        <dbReference type="ARBA" id="ARBA00022695"/>
    </source>
</evidence>
<comment type="caution">
    <text evidence="10">The sequence shown here is derived from an EMBL/GenBank/DDBJ whole genome shotgun (WGS) entry which is preliminary data.</text>
</comment>
<feature type="domain" description="Nucleotidyl transferase" evidence="9">
    <location>
        <begin position="2"/>
        <end position="230"/>
    </location>
</feature>
<dbReference type="PANTHER" id="PTHR43532:SF1">
    <property type="entry name" value="GLUCOSE-1-PHOSPHATE THYMIDYLYLTRANSFERASE 1"/>
    <property type="match status" value="1"/>
</dbReference>
<dbReference type="Pfam" id="PF00483">
    <property type="entry name" value="NTP_transferase"/>
    <property type="match status" value="1"/>
</dbReference>
<dbReference type="GO" id="GO:0008879">
    <property type="term" value="F:glucose-1-phosphate thymidylyltransferase activity"/>
    <property type="evidence" value="ECO:0007669"/>
    <property type="project" value="UniProtKB-EC"/>
</dbReference>
<dbReference type="GO" id="GO:0046872">
    <property type="term" value="F:metal ion binding"/>
    <property type="evidence" value="ECO:0007669"/>
    <property type="project" value="UniProtKB-KW"/>
</dbReference>
<evidence type="ECO:0000313" key="11">
    <source>
        <dbReference type="Proteomes" id="UP000034366"/>
    </source>
</evidence>
<evidence type="ECO:0000313" key="10">
    <source>
        <dbReference type="EMBL" id="KKQ50785.1"/>
    </source>
</evidence>
<evidence type="ECO:0000259" key="9">
    <source>
        <dbReference type="Pfam" id="PF00483"/>
    </source>
</evidence>
<keyword evidence="6" id="KW-0479">Metal-binding</keyword>
<evidence type="ECO:0000256" key="3">
    <source>
        <dbReference type="ARBA" id="ARBA00012461"/>
    </source>
</evidence>
<dbReference type="PATRIC" id="fig|1618592.3.peg.19"/>
<comment type="catalytic activity">
    <reaction evidence="8">
        <text>dTTP + alpha-D-glucose 1-phosphate + H(+) = dTDP-alpha-D-glucose + diphosphate</text>
        <dbReference type="Rhea" id="RHEA:15225"/>
        <dbReference type="ChEBI" id="CHEBI:15378"/>
        <dbReference type="ChEBI" id="CHEBI:33019"/>
        <dbReference type="ChEBI" id="CHEBI:37568"/>
        <dbReference type="ChEBI" id="CHEBI:57477"/>
        <dbReference type="ChEBI" id="CHEBI:58601"/>
        <dbReference type="EC" id="2.7.7.24"/>
    </reaction>
</comment>
<evidence type="ECO:0000256" key="6">
    <source>
        <dbReference type="ARBA" id="ARBA00022723"/>
    </source>
</evidence>
<comment type="cofactor">
    <cofactor evidence="1">
        <name>Mg(2+)</name>
        <dbReference type="ChEBI" id="CHEBI:18420"/>
    </cofactor>
</comment>